<name>A0A2B4RI12_STYPI</name>
<organism evidence="2 3">
    <name type="scientific">Stylophora pistillata</name>
    <name type="common">Smooth cauliflower coral</name>
    <dbReference type="NCBI Taxonomy" id="50429"/>
    <lineage>
        <taxon>Eukaryota</taxon>
        <taxon>Metazoa</taxon>
        <taxon>Cnidaria</taxon>
        <taxon>Anthozoa</taxon>
        <taxon>Hexacorallia</taxon>
        <taxon>Scleractinia</taxon>
        <taxon>Astrocoeniina</taxon>
        <taxon>Pocilloporidae</taxon>
        <taxon>Stylophora</taxon>
    </lineage>
</organism>
<keyword evidence="3" id="KW-1185">Reference proteome</keyword>
<feature type="compositionally biased region" description="Basic and acidic residues" evidence="1">
    <location>
        <begin position="389"/>
        <end position="414"/>
    </location>
</feature>
<proteinExistence type="predicted"/>
<accession>A0A2B4RI12</accession>
<sequence>MIQDQKKRFKDGLKSNHNQCAIDTKEWENLAMNRTIWRKAIRDGVEKFEERLMVSKETVWGCVGGSNEIIWIGYINKVEMAFSALSDSVQISNATVCLSPFSVFSIPLYTVAKAPRLRNSDCPSKSNALPLIPAARPSSNPKTARRPLISEASAWSWGWNHQKRGTPVAKLAGESNPTSGKFTHSLGLLDTGLDDQNPCAVHQLRRSSKRDYTKDTRTSGKYISEGDPAQEAKRRKRTWGPQCSILVKETQHKGPKRRLTQQEGKEAYTHSLELKKRGGVEEDDQREKTSQLFTTEASVLRACHSRGEKRRCLSDLKRLKRIGRWNFKRTLMETITATAPRRALWKQKSLRDYQIHNLECSGVMFSENRKRYLDLVNMSATGVQTCGQDEPKTRESLDVEWEPRKPRQASKRDS</sequence>
<comment type="caution">
    <text evidence="2">The sequence shown here is derived from an EMBL/GenBank/DDBJ whole genome shotgun (WGS) entry which is preliminary data.</text>
</comment>
<feature type="region of interest" description="Disordered" evidence="1">
    <location>
        <begin position="205"/>
        <end position="290"/>
    </location>
</feature>
<evidence type="ECO:0000256" key="1">
    <source>
        <dbReference type="SAM" id="MobiDB-lite"/>
    </source>
</evidence>
<reference evidence="3" key="1">
    <citation type="journal article" date="2017" name="bioRxiv">
        <title>Comparative analysis of the genomes of Stylophora pistillata and Acropora digitifera provides evidence for extensive differences between species of corals.</title>
        <authorList>
            <person name="Voolstra C.R."/>
            <person name="Li Y."/>
            <person name="Liew Y.J."/>
            <person name="Baumgarten S."/>
            <person name="Zoccola D."/>
            <person name="Flot J.-F."/>
            <person name="Tambutte S."/>
            <person name="Allemand D."/>
            <person name="Aranda M."/>
        </authorList>
    </citation>
    <scope>NUCLEOTIDE SEQUENCE [LARGE SCALE GENOMIC DNA]</scope>
</reference>
<evidence type="ECO:0000313" key="2">
    <source>
        <dbReference type="EMBL" id="PFX16120.1"/>
    </source>
</evidence>
<evidence type="ECO:0000313" key="3">
    <source>
        <dbReference type="Proteomes" id="UP000225706"/>
    </source>
</evidence>
<feature type="region of interest" description="Disordered" evidence="1">
    <location>
        <begin position="384"/>
        <end position="414"/>
    </location>
</feature>
<feature type="compositionally biased region" description="Basic and acidic residues" evidence="1">
    <location>
        <begin position="209"/>
        <end position="218"/>
    </location>
</feature>
<dbReference type="AlphaFoldDB" id="A0A2B4RI12"/>
<dbReference type="Proteomes" id="UP000225706">
    <property type="component" value="Unassembled WGS sequence"/>
</dbReference>
<gene>
    <name evidence="2" type="ORF">AWC38_SpisGene19623</name>
</gene>
<protein>
    <submittedName>
        <fullName evidence="2">Uncharacterized protein</fullName>
    </submittedName>
</protein>
<dbReference type="EMBL" id="LSMT01000574">
    <property type="protein sequence ID" value="PFX16120.1"/>
    <property type="molecule type" value="Genomic_DNA"/>
</dbReference>
<feature type="compositionally biased region" description="Basic and acidic residues" evidence="1">
    <location>
        <begin position="263"/>
        <end position="289"/>
    </location>
</feature>